<dbReference type="Gene3D" id="3.90.550.10">
    <property type="entry name" value="Spore Coat Polysaccharide Biosynthesis Protein SpsA, Chain A"/>
    <property type="match status" value="1"/>
</dbReference>
<proteinExistence type="inferred from homology"/>
<evidence type="ECO:0000313" key="3">
    <source>
        <dbReference type="EMBL" id="HDD53047.1"/>
    </source>
</evidence>
<organism evidence="3">
    <name type="scientific">Thermosulfidibacter takaii</name>
    <dbReference type="NCBI Taxonomy" id="412593"/>
    <lineage>
        <taxon>Bacteria</taxon>
        <taxon>Pseudomonadati</taxon>
        <taxon>Thermosulfidibacterota</taxon>
        <taxon>Thermosulfidibacteria</taxon>
        <taxon>Thermosulfidibacterales</taxon>
        <taxon>Thermosulfidibacteraceae</taxon>
    </lineage>
</organism>
<dbReference type="InterPro" id="IPR029044">
    <property type="entry name" value="Nucleotide-diphossugar_trans"/>
</dbReference>
<dbReference type="InterPro" id="IPR001173">
    <property type="entry name" value="Glyco_trans_2-like"/>
</dbReference>
<gene>
    <name evidence="3" type="ORF">ENF32_03135</name>
</gene>
<dbReference type="Proteomes" id="UP000885690">
    <property type="component" value="Unassembled WGS sequence"/>
</dbReference>
<accession>A0A7C0U679</accession>
<name>A0A7C0U679_9BACT</name>
<dbReference type="AlphaFoldDB" id="A0A7C0U679"/>
<sequence>MQEKLTVIVPTLNEEENLQACLESVAWADEIIVVDSGSTDATL</sequence>
<dbReference type="EMBL" id="DQWS01000119">
    <property type="protein sequence ID" value="HDD53047.1"/>
    <property type="molecule type" value="Genomic_DNA"/>
</dbReference>
<dbReference type="SUPFAM" id="SSF53448">
    <property type="entry name" value="Nucleotide-diphospho-sugar transferases"/>
    <property type="match status" value="1"/>
</dbReference>
<comment type="caution">
    <text evidence="3">The sequence shown here is derived from an EMBL/GenBank/DDBJ whole genome shotgun (WGS) entry which is preliminary data.</text>
</comment>
<dbReference type="Pfam" id="PF00535">
    <property type="entry name" value="Glycos_transf_2"/>
    <property type="match status" value="1"/>
</dbReference>
<dbReference type="PANTHER" id="PTHR43630:SF2">
    <property type="entry name" value="GLYCOSYLTRANSFERASE"/>
    <property type="match status" value="1"/>
</dbReference>
<reference evidence="3" key="1">
    <citation type="journal article" date="2020" name="mSystems">
        <title>Genome- and Community-Level Interaction Insights into Carbon Utilization and Element Cycling Functions of Hydrothermarchaeota in Hydrothermal Sediment.</title>
        <authorList>
            <person name="Zhou Z."/>
            <person name="Liu Y."/>
            <person name="Xu W."/>
            <person name="Pan J."/>
            <person name="Luo Z.H."/>
            <person name="Li M."/>
        </authorList>
    </citation>
    <scope>NUCLEOTIDE SEQUENCE [LARGE SCALE GENOMIC DNA]</scope>
    <source>
        <strain evidence="3">HyVt-115</strain>
    </source>
</reference>
<feature type="non-terminal residue" evidence="3">
    <location>
        <position position="43"/>
    </location>
</feature>
<dbReference type="PANTHER" id="PTHR43630">
    <property type="entry name" value="POLY-BETA-1,6-N-ACETYL-D-GLUCOSAMINE SYNTHASE"/>
    <property type="match status" value="1"/>
</dbReference>
<feature type="domain" description="Glycosyltransferase 2-like" evidence="2">
    <location>
        <begin position="6"/>
        <end position="42"/>
    </location>
</feature>
<protein>
    <submittedName>
        <fullName evidence="3">Glycosyltransferase</fullName>
    </submittedName>
</protein>
<evidence type="ECO:0000256" key="1">
    <source>
        <dbReference type="ARBA" id="ARBA00038494"/>
    </source>
</evidence>
<comment type="similarity">
    <text evidence="1">Belongs to the glycosyltransferase 2 family. WaaE/KdtX subfamily.</text>
</comment>
<evidence type="ECO:0000259" key="2">
    <source>
        <dbReference type="Pfam" id="PF00535"/>
    </source>
</evidence>